<dbReference type="GO" id="GO:0006979">
    <property type="term" value="P:response to oxidative stress"/>
    <property type="evidence" value="ECO:0007669"/>
    <property type="project" value="InterPro"/>
</dbReference>
<gene>
    <name evidence="1" type="ORF">GWK09_12255</name>
</gene>
<dbReference type="InterPro" id="IPR003718">
    <property type="entry name" value="OsmC/Ohr_fam"/>
</dbReference>
<dbReference type="InterPro" id="IPR052707">
    <property type="entry name" value="OsmC_Ohr_Peroxiredoxin"/>
</dbReference>
<dbReference type="PANTHER" id="PTHR42830">
    <property type="entry name" value="OSMOTICALLY INDUCIBLE FAMILY PROTEIN"/>
    <property type="match status" value="1"/>
</dbReference>
<dbReference type="InterPro" id="IPR036102">
    <property type="entry name" value="OsmC/Ohrsf"/>
</dbReference>
<evidence type="ECO:0000313" key="2">
    <source>
        <dbReference type="Proteomes" id="UP000468443"/>
    </source>
</evidence>
<dbReference type="Gene3D" id="3.30.300.20">
    <property type="match status" value="1"/>
</dbReference>
<dbReference type="Proteomes" id="UP000468443">
    <property type="component" value="Unassembled WGS sequence"/>
</dbReference>
<reference evidence="1 2" key="1">
    <citation type="submission" date="2020-01" db="EMBL/GenBank/DDBJ databases">
        <title>Muriicola jejuensis KCTC 22299.</title>
        <authorList>
            <person name="Wang G."/>
        </authorList>
    </citation>
    <scope>NUCLEOTIDE SEQUENCE [LARGE SCALE GENOMIC DNA]</scope>
    <source>
        <strain evidence="1 2">KCTC 22299</strain>
    </source>
</reference>
<dbReference type="SUPFAM" id="SSF82784">
    <property type="entry name" value="OsmC-like"/>
    <property type="match status" value="1"/>
</dbReference>
<dbReference type="PANTHER" id="PTHR42830:SF1">
    <property type="entry name" value="OSMOTICALLY INDUCIBLE FAMILY PROTEIN"/>
    <property type="match status" value="1"/>
</dbReference>
<protein>
    <submittedName>
        <fullName evidence="1">OsmC family peroxiredoxin</fullName>
    </submittedName>
</protein>
<dbReference type="InterPro" id="IPR019904">
    <property type="entry name" value="Peroxiredoxin_OsmC"/>
</dbReference>
<proteinExistence type="predicted"/>
<dbReference type="RefSeq" id="WP_163693753.1">
    <property type="nucleotide sequence ID" value="NZ_FXTW01000003.1"/>
</dbReference>
<dbReference type="InterPro" id="IPR015946">
    <property type="entry name" value="KH_dom-like_a/b"/>
</dbReference>
<comment type="caution">
    <text evidence="1">The sequence shown here is derived from an EMBL/GenBank/DDBJ whole genome shotgun (WGS) entry which is preliminary data.</text>
</comment>
<accession>A0A6P0UE64</accession>
<dbReference type="GO" id="GO:0004601">
    <property type="term" value="F:peroxidase activity"/>
    <property type="evidence" value="ECO:0007669"/>
    <property type="project" value="InterPro"/>
</dbReference>
<dbReference type="Pfam" id="PF02566">
    <property type="entry name" value="OsmC"/>
    <property type="match status" value="1"/>
</dbReference>
<sequence length="138" mass="14750">MKFTRKANAQWFGGGKDGKGQVTTASTVLNKTQYSFKTRFEDGVGTNPEELVGAAHAGCFAMKLSFLLGDAGFTPDELNVDASVLFEDGNVTEITLDLKGKVTGIGKDKFSEIAEEAKKTCPISQLLKAKINLNASLV</sequence>
<dbReference type="AlphaFoldDB" id="A0A6P0UE64"/>
<name>A0A6P0UE64_9FLAO</name>
<keyword evidence="2" id="KW-1185">Reference proteome</keyword>
<dbReference type="NCBIfam" id="TIGR03562">
    <property type="entry name" value="osmo_induc_OsmC"/>
    <property type="match status" value="1"/>
</dbReference>
<organism evidence="1 2">
    <name type="scientific">Muriicola jejuensis</name>
    <dbReference type="NCBI Taxonomy" id="504488"/>
    <lineage>
        <taxon>Bacteria</taxon>
        <taxon>Pseudomonadati</taxon>
        <taxon>Bacteroidota</taxon>
        <taxon>Flavobacteriia</taxon>
        <taxon>Flavobacteriales</taxon>
        <taxon>Flavobacteriaceae</taxon>
        <taxon>Muriicola</taxon>
    </lineage>
</organism>
<dbReference type="EMBL" id="JAABOP010000004">
    <property type="protein sequence ID" value="NER11297.1"/>
    <property type="molecule type" value="Genomic_DNA"/>
</dbReference>
<evidence type="ECO:0000313" key="1">
    <source>
        <dbReference type="EMBL" id="NER11297.1"/>
    </source>
</evidence>